<feature type="transmembrane region" description="Helical" evidence="4">
    <location>
        <begin position="100"/>
        <end position="120"/>
    </location>
</feature>
<dbReference type="Pfam" id="PF13432">
    <property type="entry name" value="TPR_16"/>
    <property type="match status" value="1"/>
</dbReference>
<feature type="transmembrane region" description="Helical" evidence="4">
    <location>
        <begin position="159"/>
        <end position="181"/>
    </location>
</feature>
<evidence type="ECO:0000313" key="6">
    <source>
        <dbReference type="Proteomes" id="UP000007013"/>
    </source>
</evidence>
<dbReference type="OrthoDB" id="189194at2"/>
<feature type="transmembrane region" description="Helical" evidence="4">
    <location>
        <begin position="249"/>
        <end position="270"/>
    </location>
</feature>
<accession>B1ZRE8</accession>
<dbReference type="PANTHER" id="PTHR44227:SF3">
    <property type="entry name" value="PROTEIN O-MANNOSYL-TRANSFERASE TMTC4"/>
    <property type="match status" value="1"/>
</dbReference>
<feature type="transmembrane region" description="Helical" evidence="4">
    <location>
        <begin position="430"/>
        <end position="449"/>
    </location>
</feature>
<dbReference type="eggNOG" id="COG0457">
    <property type="taxonomic scope" value="Bacteria"/>
</dbReference>
<keyword evidence="4" id="KW-1133">Transmembrane helix</keyword>
<name>B1ZRE8_OPITP</name>
<dbReference type="KEGG" id="ote:Oter_1350"/>
<keyword evidence="4" id="KW-0472">Membrane</keyword>
<dbReference type="SMART" id="SM00028">
    <property type="entry name" value="TPR"/>
    <property type="match status" value="8"/>
</dbReference>
<dbReference type="AlphaFoldDB" id="B1ZRE8"/>
<feature type="transmembrane region" description="Helical" evidence="4">
    <location>
        <begin position="400"/>
        <end position="418"/>
    </location>
</feature>
<dbReference type="RefSeq" id="WP_012374173.1">
    <property type="nucleotide sequence ID" value="NC_010571.1"/>
</dbReference>
<dbReference type="Pfam" id="PF07719">
    <property type="entry name" value="TPR_2"/>
    <property type="match status" value="1"/>
</dbReference>
<keyword evidence="4" id="KW-0812">Transmembrane</keyword>
<dbReference type="PROSITE" id="PS50005">
    <property type="entry name" value="TPR"/>
    <property type="match status" value="6"/>
</dbReference>
<feature type="repeat" description="TPR" evidence="3">
    <location>
        <begin position="542"/>
        <end position="575"/>
    </location>
</feature>
<feature type="repeat" description="TPR" evidence="3">
    <location>
        <begin position="712"/>
        <end position="745"/>
    </location>
</feature>
<evidence type="ECO:0000313" key="5">
    <source>
        <dbReference type="EMBL" id="ACB74635.1"/>
    </source>
</evidence>
<feature type="repeat" description="TPR" evidence="3">
    <location>
        <begin position="610"/>
        <end position="643"/>
    </location>
</feature>
<feature type="repeat" description="TPR" evidence="3">
    <location>
        <begin position="474"/>
        <end position="507"/>
    </location>
</feature>
<feature type="transmembrane region" description="Helical" evidence="4">
    <location>
        <begin position="374"/>
        <end position="394"/>
    </location>
</feature>
<evidence type="ECO:0000256" key="1">
    <source>
        <dbReference type="ARBA" id="ARBA00022737"/>
    </source>
</evidence>
<feature type="repeat" description="TPR" evidence="3">
    <location>
        <begin position="678"/>
        <end position="711"/>
    </location>
</feature>
<feature type="transmembrane region" description="Helical" evidence="4">
    <location>
        <begin position="187"/>
        <end position="214"/>
    </location>
</feature>
<dbReference type="Pfam" id="PF14559">
    <property type="entry name" value="TPR_19"/>
    <property type="match status" value="1"/>
</dbReference>
<dbReference type="PROSITE" id="PS50293">
    <property type="entry name" value="TPR_REGION"/>
    <property type="match status" value="1"/>
</dbReference>
<evidence type="ECO:0000256" key="3">
    <source>
        <dbReference type="PROSITE-ProRule" id="PRU00339"/>
    </source>
</evidence>
<sequence length="766" mass="81081">MPDARSSAPPLPARRGGARRWLGFGAALLALVAFVYAPTLSAPFHLDDAESIVGNATLRDFWSFAWAKPPATGGETVSGRPVLNFTFALNQAWGGLDVRGYHVVNVLIHALAALVLFGVVRRGLALARGRAAKSAVAPVSATTLAGECSYYEHWRESGIAFFVAALWAVHPLQTSAVSYVAQRAESLAGLFYLLVLYGFIRGAEAAGSGGGAVVQVHRRDARAPATGARWFTFSVAACLLGVGTKETIVTAPLVVLLADRAFVTGGFAAAWRARRRYYLALAATWLVLGALVVANRGRGGSAGFGASITSWEYLVTQAGAVGHYLQLVFWPTGQVFDYGVALAPLAAVWPQALLLLGLAGVGFWLLARNQAGGFLIASFFLLLAPSSSLVPIATQTVAEHRMYLASAVVIAAVAFGCWRAMQRLASSRTGAWVTSAALGAAVLALGVAAHGRNQLYRSELALWQDTVAKRPDNPRAHHNFGLALAAAGRSDEAMAEFRRAIALQPNHVFAHTQLALALLDRGEPEAASAHFRAALAADPSYAAARVNLGRALARLGRTDEAATEYEAVLRAEPGAVDAGTNLAALLLARGETERAAALLAAATAAAPALAEPHYHYGLALEQLGRIAEAESALRQATELKPDWAEPWLALGNVLARRGEAEPAERAYRSALHLAPRTAAAHYGLGNLLAQRRNFRAAMEEFQAVLAIDPAHVPARNNLGNCQLVTGQLREAVATYEEVLRARPNDAAVERNLALARELLRSGGHGP</sequence>
<dbReference type="InterPro" id="IPR013105">
    <property type="entry name" value="TPR_2"/>
</dbReference>
<dbReference type="Pfam" id="PF13428">
    <property type="entry name" value="TPR_14"/>
    <property type="match status" value="1"/>
</dbReference>
<dbReference type="EMBL" id="CP001032">
    <property type="protein sequence ID" value="ACB74635.1"/>
    <property type="molecule type" value="Genomic_DNA"/>
</dbReference>
<organism evidence="5 6">
    <name type="scientific">Opitutus terrae (strain DSM 11246 / JCM 15787 / PB90-1)</name>
    <dbReference type="NCBI Taxonomy" id="452637"/>
    <lineage>
        <taxon>Bacteria</taxon>
        <taxon>Pseudomonadati</taxon>
        <taxon>Verrucomicrobiota</taxon>
        <taxon>Opitutia</taxon>
        <taxon>Opitutales</taxon>
        <taxon>Opitutaceae</taxon>
        <taxon>Opitutus</taxon>
    </lineage>
</organism>
<protein>
    <submittedName>
        <fullName evidence="5">TPR repeat-containing protein</fullName>
    </submittedName>
</protein>
<keyword evidence="1" id="KW-0677">Repeat</keyword>
<dbReference type="InterPro" id="IPR019734">
    <property type="entry name" value="TPR_rpt"/>
</dbReference>
<feature type="repeat" description="TPR" evidence="3">
    <location>
        <begin position="644"/>
        <end position="677"/>
    </location>
</feature>
<dbReference type="STRING" id="452637.Oter_1350"/>
<keyword evidence="6" id="KW-1185">Reference proteome</keyword>
<dbReference type="HOGENOM" id="CLU_011615_5_1_0"/>
<dbReference type="SUPFAM" id="SSF48452">
    <property type="entry name" value="TPR-like"/>
    <property type="match status" value="1"/>
</dbReference>
<proteinExistence type="predicted"/>
<feature type="transmembrane region" description="Helical" evidence="4">
    <location>
        <begin position="226"/>
        <end position="243"/>
    </location>
</feature>
<dbReference type="Proteomes" id="UP000007013">
    <property type="component" value="Chromosome"/>
</dbReference>
<feature type="transmembrane region" description="Helical" evidence="4">
    <location>
        <begin position="21"/>
        <end position="39"/>
    </location>
</feature>
<dbReference type="Gene3D" id="1.25.40.10">
    <property type="entry name" value="Tetratricopeptide repeat domain"/>
    <property type="match status" value="4"/>
</dbReference>
<evidence type="ECO:0000256" key="2">
    <source>
        <dbReference type="ARBA" id="ARBA00022803"/>
    </source>
</evidence>
<evidence type="ECO:0000256" key="4">
    <source>
        <dbReference type="SAM" id="Phobius"/>
    </source>
</evidence>
<gene>
    <name evidence="5" type="ordered locus">Oter_1350</name>
</gene>
<reference evidence="5 6" key="1">
    <citation type="journal article" date="2011" name="J. Bacteriol.">
        <title>Genome sequence of the verrucomicrobium Opitutus terrae PB90-1, an abundant inhabitant of rice paddy soil ecosystems.</title>
        <authorList>
            <person name="van Passel M.W."/>
            <person name="Kant R."/>
            <person name="Palva A."/>
            <person name="Copeland A."/>
            <person name="Lucas S."/>
            <person name="Lapidus A."/>
            <person name="Glavina del Rio T."/>
            <person name="Pitluck S."/>
            <person name="Goltsman E."/>
            <person name="Clum A."/>
            <person name="Sun H."/>
            <person name="Schmutz J."/>
            <person name="Larimer F.W."/>
            <person name="Land M.L."/>
            <person name="Hauser L."/>
            <person name="Kyrpides N."/>
            <person name="Mikhailova N."/>
            <person name="Richardson P.P."/>
            <person name="Janssen P.H."/>
            <person name="de Vos W.M."/>
            <person name="Smidt H."/>
        </authorList>
    </citation>
    <scope>NUCLEOTIDE SEQUENCE [LARGE SCALE GENOMIC DNA]</scope>
    <source>
        <strain evidence="6">DSM 11246 / JCM 15787 / PB90-1</strain>
    </source>
</reference>
<keyword evidence="2 3" id="KW-0802">TPR repeat</keyword>
<dbReference type="PANTHER" id="PTHR44227">
    <property type="match status" value="1"/>
</dbReference>
<dbReference type="InterPro" id="IPR011990">
    <property type="entry name" value="TPR-like_helical_dom_sf"/>
</dbReference>
<feature type="transmembrane region" description="Helical" evidence="4">
    <location>
        <begin position="277"/>
        <end position="294"/>
    </location>
</feature>
<feature type="transmembrane region" description="Helical" evidence="4">
    <location>
        <begin position="348"/>
        <end position="367"/>
    </location>
</feature>
<dbReference type="InterPro" id="IPR052346">
    <property type="entry name" value="O-mannosyl-transferase_TMTC"/>
</dbReference>